<feature type="region of interest" description="Disordered" evidence="1">
    <location>
        <begin position="1"/>
        <end position="22"/>
    </location>
</feature>
<protein>
    <submittedName>
        <fullName evidence="2">Uncharacterized protein</fullName>
    </submittedName>
</protein>
<comment type="caution">
    <text evidence="2">The sequence shown here is derived from an EMBL/GenBank/DDBJ whole genome shotgun (WGS) entry which is preliminary data.</text>
</comment>
<evidence type="ECO:0000313" key="3">
    <source>
        <dbReference type="Proteomes" id="UP001501645"/>
    </source>
</evidence>
<dbReference type="RefSeq" id="WP_345435792.1">
    <property type="nucleotide sequence ID" value="NZ_BAABKO010000001.1"/>
</dbReference>
<evidence type="ECO:0000313" key="2">
    <source>
        <dbReference type="EMBL" id="GAA4765759.1"/>
    </source>
</evidence>
<dbReference type="Proteomes" id="UP001501645">
    <property type="component" value="Unassembled WGS sequence"/>
</dbReference>
<accession>A0ABP8ZU24</accession>
<keyword evidence="3" id="KW-1185">Reference proteome</keyword>
<organism evidence="2 3">
    <name type="scientific">Microbacterium gilvum</name>
    <dbReference type="NCBI Taxonomy" id="1336204"/>
    <lineage>
        <taxon>Bacteria</taxon>
        <taxon>Bacillati</taxon>
        <taxon>Actinomycetota</taxon>
        <taxon>Actinomycetes</taxon>
        <taxon>Micrococcales</taxon>
        <taxon>Microbacteriaceae</taxon>
        <taxon>Microbacterium</taxon>
    </lineage>
</organism>
<reference evidence="3" key="1">
    <citation type="journal article" date="2019" name="Int. J. Syst. Evol. Microbiol.">
        <title>The Global Catalogue of Microorganisms (GCM) 10K type strain sequencing project: providing services to taxonomists for standard genome sequencing and annotation.</title>
        <authorList>
            <consortium name="The Broad Institute Genomics Platform"/>
            <consortium name="The Broad Institute Genome Sequencing Center for Infectious Disease"/>
            <person name="Wu L."/>
            <person name="Ma J."/>
        </authorList>
    </citation>
    <scope>NUCLEOTIDE SEQUENCE [LARGE SCALE GENOMIC DNA]</scope>
    <source>
        <strain evidence="3">JCM 18537</strain>
    </source>
</reference>
<evidence type="ECO:0000256" key="1">
    <source>
        <dbReference type="SAM" id="MobiDB-lite"/>
    </source>
</evidence>
<dbReference type="EMBL" id="BAABKO010000001">
    <property type="protein sequence ID" value="GAA4765759.1"/>
    <property type="molecule type" value="Genomic_DNA"/>
</dbReference>
<name>A0ABP8ZU24_9MICO</name>
<sequence>MTLIAEGPAHVATRPTAPLRSAHPSLGRAPDATLIPVSLTCYQVALGDSVKGYICVQGSGWECFSGSHMADAVSIGFRATLTVAIRDLVADSPAA</sequence>
<gene>
    <name evidence="2" type="ORF">GCM10023351_05970</name>
</gene>
<proteinExistence type="predicted"/>